<dbReference type="SMART" id="SM00220">
    <property type="entry name" value="S_TKc"/>
    <property type="match status" value="1"/>
</dbReference>
<dbReference type="EnsemblMetazoa" id="XM_001944440.5">
    <property type="protein sequence ID" value="XP_001944475.1"/>
    <property type="gene ID" value="LOC100166865"/>
</dbReference>
<evidence type="ECO:0000313" key="8">
    <source>
        <dbReference type="Proteomes" id="UP000007819"/>
    </source>
</evidence>
<dbReference type="GO" id="GO:0050321">
    <property type="term" value="F:tau-protein kinase activity"/>
    <property type="evidence" value="ECO:0007669"/>
    <property type="project" value="TreeGrafter"/>
</dbReference>
<dbReference type="PROSITE" id="PS00108">
    <property type="entry name" value="PROTEIN_KINASE_ST"/>
    <property type="match status" value="1"/>
</dbReference>
<evidence type="ECO:0000256" key="4">
    <source>
        <dbReference type="ARBA" id="ARBA00022777"/>
    </source>
</evidence>
<protein>
    <recommendedName>
        <fullName evidence="6">Protein kinase domain-containing protein</fullName>
    </recommendedName>
</protein>
<evidence type="ECO:0000256" key="2">
    <source>
        <dbReference type="ARBA" id="ARBA00022679"/>
    </source>
</evidence>
<evidence type="ECO:0000313" key="7">
    <source>
        <dbReference type="EnsemblMetazoa" id="XP_001944475.1"/>
    </source>
</evidence>
<proteinExistence type="predicted"/>
<evidence type="ECO:0000256" key="3">
    <source>
        <dbReference type="ARBA" id="ARBA00022741"/>
    </source>
</evidence>
<evidence type="ECO:0000256" key="1">
    <source>
        <dbReference type="ARBA" id="ARBA00022527"/>
    </source>
</evidence>
<dbReference type="PANTHER" id="PTHR24346">
    <property type="entry name" value="MAP/MICROTUBULE AFFINITY-REGULATING KINASE"/>
    <property type="match status" value="1"/>
</dbReference>
<keyword evidence="8" id="KW-1185">Reference proteome</keyword>
<dbReference type="Gene3D" id="1.10.510.10">
    <property type="entry name" value="Transferase(Phosphotransferase) domain 1"/>
    <property type="match status" value="1"/>
</dbReference>
<name>A0A8R1W147_ACYPI</name>
<accession>A0A8R1W147</accession>
<dbReference type="GO" id="GO:0005524">
    <property type="term" value="F:ATP binding"/>
    <property type="evidence" value="ECO:0007669"/>
    <property type="project" value="UniProtKB-KW"/>
</dbReference>
<keyword evidence="1" id="KW-0723">Serine/threonine-protein kinase</keyword>
<dbReference type="OMA" id="KATHMVD"/>
<dbReference type="CDD" id="cd14080">
    <property type="entry name" value="STKc_TSSK-like"/>
    <property type="match status" value="1"/>
</dbReference>
<dbReference type="PROSITE" id="PS50011">
    <property type="entry name" value="PROTEIN_KINASE_DOM"/>
    <property type="match status" value="1"/>
</dbReference>
<keyword evidence="4" id="KW-0418">Kinase</keyword>
<dbReference type="RefSeq" id="XP_001944475.1">
    <property type="nucleotide sequence ID" value="XM_001944440.4"/>
</dbReference>
<keyword evidence="2" id="KW-0808">Transferase</keyword>
<reference evidence="7" key="2">
    <citation type="submission" date="2022-06" db="UniProtKB">
        <authorList>
            <consortium name="EnsemblMetazoa"/>
        </authorList>
    </citation>
    <scope>IDENTIFICATION</scope>
</reference>
<keyword evidence="3" id="KW-0547">Nucleotide-binding</keyword>
<evidence type="ECO:0000256" key="5">
    <source>
        <dbReference type="ARBA" id="ARBA00022840"/>
    </source>
</evidence>
<dbReference type="AlphaFoldDB" id="A0A8R1W147"/>
<dbReference type="InterPro" id="IPR011009">
    <property type="entry name" value="Kinase-like_dom_sf"/>
</dbReference>
<dbReference type="SUPFAM" id="SSF56112">
    <property type="entry name" value="Protein kinase-like (PK-like)"/>
    <property type="match status" value="1"/>
</dbReference>
<dbReference type="Proteomes" id="UP000007819">
    <property type="component" value="Chromosome A3"/>
</dbReference>
<dbReference type="OrthoDB" id="541276at2759"/>
<dbReference type="KEGG" id="api:100166865"/>
<feature type="domain" description="Protein kinase" evidence="6">
    <location>
        <begin position="26"/>
        <end position="285"/>
    </location>
</feature>
<dbReference type="GO" id="GO:0005737">
    <property type="term" value="C:cytoplasm"/>
    <property type="evidence" value="ECO:0007669"/>
    <property type="project" value="TreeGrafter"/>
</dbReference>
<dbReference type="InterPro" id="IPR008271">
    <property type="entry name" value="Ser/Thr_kinase_AS"/>
</dbReference>
<dbReference type="Pfam" id="PF00069">
    <property type="entry name" value="Pkinase"/>
    <property type="match status" value="1"/>
</dbReference>
<dbReference type="FunFam" id="1.10.510.10:FF:000571">
    <property type="entry name" value="Maternal embryonic leucine zipper kinase"/>
    <property type="match status" value="1"/>
</dbReference>
<organism evidence="7 8">
    <name type="scientific">Acyrthosiphon pisum</name>
    <name type="common">Pea aphid</name>
    <dbReference type="NCBI Taxonomy" id="7029"/>
    <lineage>
        <taxon>Eukaryota</taxon>
        <taxon>Metazoa</taxon>
        <taxon>Ecdysozoa</taxon>
        <taxon>Arthropoda</taxon>
        <taxon>Hexapoda</taxon>
        <taxon>Insecta</taxon>
        <taxon>Pterygota</taxon>
        <taxon>Neoptera</taxon>
        <taxon>Paraneoptera</taxon>
        <taxon>Hemiptera</taxon>
        <taxon>Sternorrhyncha</taxon>
        <taxon>Aphidomorpha</taxon>
        <taxon>Aphidoidea</taxon>
        <taxon>Aphididae</taxon>
        <taxon>Macrosiphini</taxon>
        <taxon>Acyrthosiphon</taxon>
    </lineage>
</organism>
<evidence type="ECO:0000259" key="6">
    <source>
        <dbReference type="PROSITE" id="PS50011"/>
    </source>
</evidence>
<reference evidence="8" key="1">
    <citation type="submission" date="2010-06" db="EMBL/GenBank/DDBJ databases">
        <authorList>
            <person name="Jiang H."/>
            <person name="Abraham K."/>
            <person name="Ali S."/>
            <person name="Alsbrooks S.L."/>
            <person name="Anim B.N."/>
            <person name="Anosike U.S."/>
            <person name="Attaway T."/>
            <person name="Bandaranaike D.P."/>
            <person name="Battles P.K."/>
            <person name="Bell S.N."/>
            <person name="Bell A.V."/>
            <person name="Beltran B."/>
            <person name="Bickham C."/>
            <person name="Bustamante Y."/>
            <person name="Caleb T."/>
            <person name="Canada A."/>
            <person name="Cardenas V."/>
            <person name="Carter K."/>
            <person name="Chacko J."/>
            <person name="Chandrabose M.N."/>
            <person name="Chavez D."/>
            <person name="Chavez A."/>
            <person name="Chen L."/>
            <person name="Chu H.-S."/>
            <person name="Claassen K.J."/>
            <person name="Cockrell R."/>
            <person name="Collins M."/>
            <person name="Cooper J.A."/>
            <person name="Cree A."/>
            <person name="Curry S.M."/>
            <person name="Da Y."/>
            <person name="Dao M.D."/>
            <person name="Das B."/>
            <person name="Davila M.-L."/>
            <person name="Davy-Carroll L."/>
            <person name="Denson S."/>
            <person name="Dinh H."/>
            <person name="Ebong V.E."/>
            <person name="Edwards J.R."/>
            <person name="Egan A."/>
            <person name="El-Daye J."/>
            <person name="Escobedo L."/>
            <person name="Fernandez S."/>
            <person name="Fernando P.R."/>
            <person name="Flagg N."/>
            <person name="Forbes L.D."/>
            <person name="Fowler R.G."/>
            <person name="Fu Q."/>
            <person name="Gabisi R.A."/>
            <person name="Ganer J."/>
            <person name="Garbino Pronczuk A."/>
            <person name="Garcia R.M."/>
            <person name="Garner T."/>
            <person name="Garrett T.E."/>
            <person name="Gonzalez D.A."/>
            <person name="Hamid H."/>
            <person name="Hawkins E.S."/>
            <person name="Hirani K."/>
            <person name="Hogues M.E."/>
            <person name="Hollins B."/>
            <person name="Hsiao C.-H."/>
            <person name="Jabil R."/>
            <person name="James M.L."/>
            <person name="Jhangiani S.N."/>
            <person name="Johnson B."/>
            <person name="Johnson Q."/>
            <person name="Joshi V."/>
            <person name="Kalu J.B."/>
            <person name="Kam C."/>
            <person name="Kashfia A."/>
            <person name="Keebler J."/>
            <person name="Kisamo H."/>
            <person name="Kovar C.L."/>
            <person name="Lago L.A."/>
            <person name="Lai C.-Y."/>
            <person name="Laidlaw J."/>
            <person name="Lara F."/>
            <person name="Le T.-K."/>
            <person name="Lee S.L."/>
            <person name="Legall F.H."/>
            <person name="Lemon S.J."/>
            <person name="Lewis L.R."/>
            <person name="Li B."/>
            <person name="Liu Y."/>
            <person name="Liu Y.-S."/>
            <person name="Lopez J."/>
            <person name="Lozado R.J."/>
            <person name="Lu J."/>
            <person name="Madu R.C."/>
            <person name="Maheshwari M."/>
            <person name="Maheshwari R."/>
            <person name="Malloy K."/>
            <person name="Martinez E."/>
            <person name="Mathew T."/>
            <person name="Mercado I.C."/>
            <person name="Mercado C."/>
            <person name="Meyer B."/>
            <person name="Montgomery K."/>
            <person name="Morgan M.B."/>
            <person name="Munidasa M."/>
            <person name="Nazareth L.V."/>
            <person name="Nelson J."/>
            <person name="Ng B.M."/>
            <person name="Nguyen N.B."/>
            <person name="Nguyen P.Q."/>
            <person name="Nguyen T."/>
            <person name="Obregon M."/>
            <person name="Okwuonu G.O."/>
            <person name="Onwere C.G."/>
            <person name="Orozco G."/>
            <person name="Parra A."/>
            <person name="Patel S."/>
            <person name="Patil S."/>
            <person name="Perez A."/>
            <person name="Perez Y."/>
            <person name="Pham C."/>
            <person name="Primus E.L."/>
            <person name="Pu L.-L."/>
            <person name="Puazo M."/>
            <person name="Qin X."/>
            <person name="Quiroz J.B."/>
            <person name="Reese J."/>
            <person name="Richards S."/>
            <person name="Rives C.M."/>
            <person name="Robberts R."/>
            <person name="Ruiz S.J."/>
            <person name="Ruiz M.J."/>
            <person name="Santibanez J."/>
            <person name="Schneider B.W."/>
            <person name="Sisson I."/>
            <person name="Smith M."/>
            <person name="Sodergren E."/>
            <person name="Song X.-Z."/>
            <person name="Song B.B."/>
            <person name="Summersgill H."/>
            <person name="Thelus R."/>
            <person name="Thornton R.D."/>
            <person name="Trejos Z.Y."/>
            <person name="Usmani K."/>
            <person name="Vattathil S."/>
            <person name="Villasana D."/>
            <person name="Walker D.L."/>
            <person name="Wang S."/>
            <person name="Wang K."/>
            <person name="White C.S."/>
            <person name="Williams A.C."/>
            <person name="Williamson J."/>
            <person name="Wilson K."/>
            <person name="Woghiren I.O."/>
            <person name="Woodworth J.R."/>
            <person name="Worley K.C."/>
            <person name="Wright R.A."/>
            <person name="Wu W."/>
            <person name="Young L."/>
            <person name="Zhang L."/>
            <person name="Zhang J."/>
            <person name="Zhu Y."/>
            <person name="Muzny D.M."/>
            <person name="Weinstock G."/>
            <person name="Gibbs R.A."/>
        </authorList>
    </citation>
    <scope>NUCLEOTIDE SEQUENCE [LARGE SCALE GENOMIC DNA]</scope>
    <source>
        <strain evidence="8">LSR1</strain>
    </source>
</reference>
<dbReference type="PANTHER" id="PTHR24346:SF82">
    <property type="entry name" value="KP78A-RELATED"/>
    <property type="match status" value="1"/>
</dbReference>
<dbReference type="GO" id="GO:0000226">
    <property type="term" value="P:microtubule cytoskeleton organization"/>
    <property type="evidence" value="ECO:0007669"/>
    <property type="project" value="TreeGrafter"/>
</dbReference>
<keyword evidence="5" id="KW-0067">ATP-binding</keyword>
<dbReference type="GO" id="GO:0035556">
    <property type="term" value="P:intracellular signal transduction"/>
    <property type="evidence" value="ECO:0007669"/>
    <property type="project" value="TreeGrafter"/>
</dbReference>
<sequence length="384" mass="45264">MFLFHSKTTKLNKELSKTNILKSDGYIILDHISNGSYGEVRHAKYIQEDNELNLVVKIIDTRQTSKDYVSKFLPRELDIIRQINHPYIIYTHSILQKKAVLFVFMAFAERGDLLQYIIDHGALKEKQARIWFRQVALAVQYLHTMEIVHRDIKCENILITEHYTVKLTDFGFSKFVSSKRLNCSTYCCSLGYAPPEILTTRPYDGKTSDIWSLGVVLYVMLNKKMPFNRKNMKLMYKQQVKRDWEHQPSVEKIISENVKLCIDNILQPEPRKRWTIDQILHSDWIKMNHRLVNMTDQESFALVEAQNQDKTVYQKHLKKIKADRSDTQQILGRRSPRFFSIAQQLESISSSNRETNDRNTSKYMLKRSLRIDNILNNKNDLIKN</sequence>
<dbReference type="GeneID" id="100166865"/>
<dbReference type="InterPro" id="IPR000719">
    <property type="entry name" value="Prot_kinase_dom"/>
</dbReference>